<reference evidence="2 3" key="1">
    <citation type="submission" date="2015-07" db="EMBL/GenBank/DDBJ databases">
        <title>The genome of Dufourea novaeangliae.</title>
        <authorList>
            <person name="Pan H."/>
            <person name="Kapheim K."/>
        </authorList>
    </citation>
    <scope>NUCLEOTIDE SEQUENCE [LARGE SCALE GENOMIC DNA]</scope>
    <source>
        <strain evidence="2">0120121106</strain>
        <tissue evidence="2">Whole body</tissue>
    </source>
</reference>
<dbReference type="EMBL" id="KQ434893">
    <property type="protein sequence ID" value="KZC10589.1"/>
    <property type="molecule type" value="Genomic_DNA"/>
</dbReference>
<feature type="compositionally biased region" description="Basic and acidic residues" evidence="1">
    <location>
        <begin position="48"/>
        <end position="75"/>
    </location>
</feature>
<evidence type="ECO:0000256" key="1">
    <source>
        <dbReference type="SAM" id="MobiDB-lite"/>
    </source>
</evidence>
<gene>
    <name evidence="2" type="ORF">WN55_00341</name>
</gene>
<protein>
    <submittedName>
        <fullName evidence="2">Uncharacterized protein</fullName>
    </submittedName>
</protein>
<feature type="compositionally biased region" description="Basic and acidic residues" evidence="1">
    <location>
        <begin position="10"/>
        <end position="19"/>
    </location>
</feature>
<keyword evidence="3" id="KW-1185">Reference proteome</keyword>
<evidence type="ECO:0000313" key="2">
    <source>
        <dbReference type="EMBL" id="KZC10589.1"/>
    </source>
</evidence>
<feature type="region of interest" description="Disordered" evidence="1">
    <location>
        <begin position="48"/>
        <end position="78"/>
    </location>
</feature>
<name>A0A154PFG1_DUFNO</name>
<organism evidence="2 3">
    <name type="scientific">Dufourea novaeangliae</name>
    <name type="common">Sweat bee</name>
    <dbReference type="NCBI Taxonomy" id="178035"/>
    <lineage>
        <taxon>Eukaryota</taxon>
        <taxon>Metazoa</taxon>
        <taxon>Ecdysozoa</taxon>
        <taxon>Arthropoda</taxon>
        <taxon>Hexapoda</taxon>
        <taxon>Insecta</taxon>
        <taxon>Pterygota</taxon>
        <taxon>Neoptera</taxon>
        <taxon>Endopterygota</taxon>
        <taxon>Hymenoptera</taxon>
        <taxon>Apocrita</taxon>
        <taxon>Aculeata</taxon>
        <taxon>Apoidea</taxon>
        <taxon>Anthophila</taxon>
        <taxon>Halictidae</taxon>
        <taxon>Rophitinae</taxon>
        <taxon>Dufourea</taxon>
    </lineage>
</organism>
<dbReference type="AlphaFoldDB" id="A0A154PFG1"/>
<proteinExistence type="predicted"/>
<accession>A0A154PFG1</accession>
<dbReference type="Proteomes" id="UP000076502">
    <property type="component" value="Unassembled WGS sequence"/>
</dbReference>
<feature type="region of interest" description="Disordered" evidence="1">
    <location>
        <begin position="1"/>
        <end position="20"/>
    </location>
</feature>
<sequence>MVLVSADDSSAERKNHEEASLQGKYPLRKSISPLFNCRIRLLKGFDRDFKPNRRQPFEGKEERENSGRQRNRHPDSISGNFAATYREFRVRPGGKVRKHGLLVRCTVALRRWGYVTIEEVHSTSSATRFRGHVYRAND</sequence>
<evidence type="ECO:0000313" key="3">
    <source>
        <dbReference type="Proteomes" id="UP000076502"/>
    </source>
</evidence>